<evidence type="ECO:0000313" key="3">
    <source>
        <dbReference type="EMBL" id="UXY13660.1"/>
    </source>
</evidence>
<name>A0ABY6DH38_9NEIS</name>
<feature type="region of interest" description="Disordered" evidence="1">
    <location>
        <begin position="1"/>
        <end position="26"/>
    </location>
</feature>
<protein>
    <submittedName>
        <fullName evidence="3">Iron transporter</fullName>
    </submittedName>
</protein>
<dbReference type="Proteomes" id="UP001061302">
    <property type="component" value="Chromosome"/>
</dbReference>
<evidence type="ECO:0000256" key="1">
    <source>
        <dbReference type="SAM" id="MobiDB-lite"/>
    </source>
</evidence>
<dbReference type="Pfam" id="PF12365">
    <property type="entry name" value="DUF3649"/>
    <property type="match status" value="1"/>
</dbReference>
<keyword evidence="2" id="KW-0472">Membrane</keyword>
<keyword evidence="2" id="KW-0812">Transmembrane</keyword>
<gene>
    <name evidence="3" type="ORF">N8I74_10025</name>
</gene>
<proteinExistence type="predicted"/>
<sequence>MPALSAPRPDPAPAAPPVARRAGKPPAGIPWAYRLAVTLRVLAATLGGYALVYACTGALARWLPLSRNEATLTATLLSFPLYCAVIVWVFSVSSAGRAWLGLGVALAAALGLGWLGAAR</sequence>
<feature type="transmembrane region" description="Helical" evidence="2">
    <location>
        <begin position="41"/>
        <end position="60"/>
    </location>
</feature>
<dbReference type="RefSeq" id="WP_263122871.1">
    <property type="nucleotide sequence ID" value="NZ_CP106753.1"/>
</dbReference>
<dbReference type="EMBL" id="CP106753">
    <property type="protein sequence ID" value="UXY13660.1"/>
    <property type="molecule type" value="Genomic_DNA"/>
</dbReference>
<organism evidence="3 4">
    <name type="scientific">Chitiniphilus purpureus</name>
    <dbReference type="NCBI Taxonomy" id="2981137"/>
    <lineage>
        <taxon>Bacteria</taxon>
        <taxon>Pseudomonadati</taxon>
        <taxon>Pseudomonadota</taxon>
        <taxon>Betaproteobacteria</taxon>
        <taxon>Neisseriales</taxon>
        <taxon>Chitinibacteraceae</taxon>
        <taxon>Chitiniphilus</taxon>
    </lineage>
</organism>
<evidence type="ECO:0000256" key="2">
    <source>
        <dbReference type="SAM" id="Phobius"/>
    </source>
</evidence>
<dbReference type="InterPro" id="IPR022109">
    <property type="entry name" value="DUF3649"/>
</dbReference>
<feature type="compositionally biased region" description="Low complexity" evidence="1">
    <location>
        <begin position="17"/>
        <end position="26"/>
    </location>
</feature>
<accession>A0ABY6DH38</accession>
<feature type="transmembrane region" description="Helical" evidence="2">
    <location>
        <begin position="98"/>
        <end position="117"/>
    </location>
</feature>
<feature type="transmembrane region" description="Helical" evidence="2">
    <location>
        <begin position="72"/>
        <end position="92"/>
    </location>
</feature>
<reference evidence="3" key="1">
    <citation type="submission" date="2022-10" db="EMBL/GenBank/DDBJ databases">
        <title>Chitiniphilus purpureus sp. nov., a novel chitin-degrading bacterium isolated from crawfish pond sediment.</title>
        <authorList>
            <person name="Li K."/>
        </authorList>
    </citation>
    <scope>NUCLEOTIDE SEQUENCE</scope>
    <source>
        <strain evidence="3">CD1</strain>
    </source>
</reference>
<keyword evidence="4" id="KW-1185">Reference proteome</keyword>
<evidence type="ECO:0000313" key="4">
    <source>
        <dbReference type="Proteomes" id="UP001061302"/>
    </source>
</evidence>
<keyword evidence="2" id="KW-1133">Transmembrane helix</keyword>